<proteinExistence type="predicted"/>
<accession>A0A516X407</accession>
<reference evidence="2 3" key="2">
    <citation type="submission" date="2019-07" db="EMBL/GenBank/DDBJ databases">
        <authorList>
            <person name="Huang Y."/>
        </authorList>
    </citation>
    <scope>NUCLEOTIDE SEQUENCE [LARGE SCALE GENOMIC DNA]</scope>
    <source>
        <strain evidence="2 3">HY188</strain>
    </source>
</reference>
<evidence type="ECO:0000256" key="1">
    <source>
        <dbReference type="SAM" id="SignalP"/>
    </source>
</evidence>
<evidence type="ECO:0000313" key="3">
    <source>
        <dbReference type="Proteomes" id="UP000317344"/>
    </source>
</evidence>
<dbReference type="OrthoDB" id="4556617at2"/>
<organism evidence="2 3">
    <name type="scientific">Tomitella fengzijianii</name>
    <dbReference type="NCBI Taxonomy" id="2597660"/>
    <lineage>
        <taxon>Bacteria</taxon>
        <taxon>Bacillati</taxon>
        <taxon>Actinomycetota</taxon>
        <taxon>Actinomycetes</taxon>
        <taxon>Mycobacteriales</taxon>
        <taxon>Tomitella</taxon>
    </lineage>
</organism>
<feature type="signal peptide" evidence="1">
    <location>
        <begin position="1"/>
        <end position="31"/>
    </location>
</feature>
<gene>
    <name evidence="2" type="ORF">FO059_11415</name>
</gene>
<name>A0A516X407_9ACTN</name>
<keyword evidence="1" id="KW-0732">Signal</keyword>
<dbReference type="Proteomes" id="UP000317344">
    <property type="component" value="Chromosome"/>
</dbReference>
<feature type="chain" id="PRO_5021953822" evidence="1">
    <location>
        <begin position="32"/>
        <end position="173"/>
    </location>
</feature>
<dbReference type="RefSeq" id="WP_143908872.1">
    <property type="nucleotide sequence ID" value="NZ_CP041765.1"/>
</dbReference>
<dbReference type="AlphaFoldDB" id="A0A516X407"/>
<dbReference type="EMBL" id="CP041765">
    <property type="protein sequence ID" value="QDQ97812.1"/>
    <property type="molecule type" value="Genomic_DNA"/>
</dbReference>
<keyword evidence="3" id="KW-1185">Reference proteome</keyword>
<protein>
    <submittedName>
        <fullName evidence="2">Uncharacterized protein</fullName>
    </submittedName>
</protein>
<dbReference type="KEGG" id="toy:FO059_11415"/>
<sequence length="173" mass="17229">MRNRTRITARTFAVAAAAAAIPLALTAPAMAQDEGPLGPTGSIGGLPNLPGVFAPGGDSLVAVGGSPSGTCWGAVSVGINGDGYPGSAVATWNIGVLGFGDCGLHATLHWTNLDEGTSGEQTIAVDAPQIFPARNDGKSGILNTGVGDIEYTLTTDGGAHSDTITVHTDPYDG</sequence>
<evidence type="ECO:0000313" key="2">
    <source>
        <dbReference type="EMBL" id="QDQ97812.1"/>
    </source>
</evidence>
<reference evidence="2 3" key="1">
    <citation type="submission" date="2019-07" db="EMBL/GenBank/DDBJ databases">
        <title>Tomitella cavernea sp. nov., an actinomycete isolated from soil.</title>
        <authorList>
            <person name="Cheng J."/>
        </authorList>
    </citation>
    <scope>NUCLEOTIDE SEQUENCE [LARGE SCALE GENOMIC DNA]</scope>
    <source>
        <strain evidence="2 3">HY188</strain>
    </source>
</reference>